<evidence type="ECO:0000259" key="4">
    <source>
        <dbReference type="Pfam" id="PF00534"/>
    </source>
</evidence>
<dbReference type="AlphaFoldDB" id="A0AAJ6AHU7"/>
<gene>
    <name evidence="6" type="primary">glgA</name>
    <name evidence="6" type="ORF">QDX21_02550</name>
</gene>
<dbReference type="PANTHER" id="PTHR45947">
    <property type="entry name" value="SULFOQUINOVOSYL TRANSFERASE SQD2"/>
    <property type="match status" value="1"/>
</dbReference>
<dbReference type="NCBIfam" id="TIGR02149">
    <property type="entry name" value="glgA_Coryne"/>
    <property type="match status" value="1"/>
</dbReference>
<dbReference type="InterPro" id="IPR028098">
    <property type="entry name" value="Glyco_trans_4-like_N"/>
</dbReference>
<dbReference type="Gene3D" id="3.40.50.2000">
    <property type="entry name" value="Glycogen Phosphorylase B"/>
    <property type="match status" value="2"/>
</dbReference>
<sequence length="399" mass="43089">MRIDIVTKEFPPEIYGGAGVHVAELTKVLAQRVELMVHAFGTDRDPNYHGATVSSYPTPAELSATNGAVQTLGTDLTILDDLAGTDLIHTHTWYANMAGHLGGLLHGVPHILSAHSLEPLRPWKAEQLGGGYQLSSWAEATAYASAAAVIAVSHGMKNDILTAYPQINPGKVHVIHNGIDTQVWQPRTTRKVHQRLGIDPEAPTVVFVGRVTRQKGVPHLLRAIRELTPEVQVVLALGAADTPELQHEVDDLLATLQKERQGVHILRGMTPRDDLQELLSAATVFACPSIYEPLGIVNLEAMGCQTAVVASAVGGIPEVVDDGTTGLLVHYQDRGDQTGEPVDPNAFSSDFATALQQVLDDPQRAQSMGEAGRQRAIEHFSWEAIADQTVELYRQVLNG</sequence>
<dbReference type="InterPro" id="IPR011875">
    <property type="entry name" value="M1P_synthase"/>
</dbReference>
<evidence type="ECO:0000313" key="7">
    <source>
        <dbReference type="Proteomes" id="UP001224674"/>
    </source>
</evidence>
<feature type="domain" description="Glycosyltransferase subfamily 4-like N-terminal" evidence="5">
    <location>
        <begin position="15"/>
        <end position="182"/>
    </location>
</feature>
<dbReference type="GO" id="GO:0016757">
    <property type="term" value="F:glycosyltransferase activity"/>
    <property type="evidence" value="ECO:0007669"/>
    <property type="project" value="UniProtKB-KW"/>
</dbReference>
<dbReference type="InterPro" id="IPR050194">
    <property type="entry name" value="Glycosyltransferase_grp1"/>
</dbReference>
<evidence type="ECO:0000256" key="3">
    <source>
        <dbReference type="ARBA" id="ARBA00022679"/>
    </source>
</evidence>
<evidence type="ECO:0000256" key="2">
    <source>
        <dbReference type="ARBA" id="ARBA00022676"/>
    </source>
</evidence>
<organism evidence="6 7">
    <name type="scientific">Auritidibacter ignavus</name>
    <dbReference type="NCBI Taxonomy" id="678932"/>
    <lineage>
        <taxon>Bacteria</taxon>
        <taxon>Bacillati</taxon>
        <taxon>Actinomycetota</taxon>
        <taxon>Actinomycetes</taxon>
        <taxon>Micrococcales</taxon>
        <taxon>Micrococcaceae</taxon>
        <taxon>Auritidibacter</taxon>
    </lineage>
</organism>
<proteinExistence type="predicted"/>
<dbReference type="SUPFAM" id="SSF53756">
    <property type="entry name" value="UDP-Glycosyltransferase/glycogen phosphorylase"/>
    <property type="match status" value="1"/>
</dbReference>
<dbReference type="GO" id="GO:0009250">
    <property type="term" value="P:glucan biosynthetic process"/>
    <property type="evidence" value="ECO:0007669"/>
    <property type="project" value="InterPro"/>
</dbReference>
<dbReference type="CDD" id="cd03801">
    <property type="entry name" value="GT4_PimA-like"/>
    <property type="match status" value="1"/>
</dbReference>
<dbReference type="Proteomes" id="UP001224674">
    <property type="component" value="Chromosome"/>
</dbReference>
<dbReference type="Pfam" id="PF13439">
    <property type="entry name" value="Glyco_transf_4"/>
    <property type="match status" value="1"/>
</dbReference>
<name>A0AAJ6AHU7_9MICC</name>
<dbReference type="EMBL" id="CP122566">
    <property type="protein sequence ID" value="WGH93696.1"/>
    <property type="molecule type" value="Genomic_DNA"/>
</dbReference>
<protein>
    <recommendedName>
        <fullName evidence="1">D-inositol 3-phosphate glycosyltransferase</fullName>
    </recommendedName>
</protein>
<evidence type="ECO:0000313" key="6">
    <source>
        <dbReference type="EMBL" id="WGH93696.1"/>
    </source>
</evidence>
<dbReference type="Pfam" id="PF00534">
    <property type="entry name" value="Glycos_transf_1"/>
    <property type="match status" value="1"/>
</dbReference>
<evidence type="ECO:0000259" key="5">
    <source>
        <dbReference type="Pfam" id="PF13439"/>
    </source>
</evidence>
<keyword evidence="3 6" id="KW-0808">Transferase</keyword>
<reference evidence="6 7" key="1">
    <citation type="submission" date="2023-03" db="EMBL/GenBank/DDBJ databases">
        <title>Complete genome sequences of several Auritidibacter ignavus strains isolated from ear infections.</title>
        <authorList>
            <person name="Baehr T."/>
            <person name="Baumhoegger A.M."/>
        </authorList>
    </citation>
    <scope>NUCLEOTIDE SEQUENCE [LARGE SCALE GENOMIC DNA]</scope>
    <source>
        <strain evidence="6 7">BABAE-6</strain>
    </source>
</reference>
<dbReference type="RefSeq" id="WP_110098326.1">
    <property type="nucleotide sequence ID" value="NZ_CP122566.1"/>
</dbReference>
<keyword evidence="2 6" id="KW-0328">Glycosyltransferase</keyword>
<feature type="domain" description="Glycosyl transferase family 1" evidence="4">
    <location>
        <begin position="191"/>
        <end position="375"/>
    </location>
</feature>
<dbReference type="GO" id="GO:1901137">
    <property type="term" value="P:carbohydrate derivative biosynthetic process"/>
    <property type="evidence" value="ECO:0007669"/>
    <property type="project" value="UniProtKB-ARBA"/>
</dbReference>
<dbReference type="PANTHER" id="PTHR45947:SF3">
    <property type="entry name" value="SULFOQUINOVOSYL TRANSFERASE SQD2"/>
    <property type="match status" value="1"/>
</dbReference>
<evidence type="ECO:0000256" key="1">
    <source>
        <dbReference type="ARBA" id="ARBA00021292"/>
    </source>
</evidence>
<dbReference type="InterPro" id="IPR001296">
    <property type="entry name" value="Glyco_trans_1"/>
</dbReference>
<accession>A0AAJ6AHU7</accession>
<keyword evidence="7" id="KW-1185">Reference proteome</keyword>